<dbReference type="AlphaFoldDB" id="A0A7J7N4Y5"/>
<comment type="caution">
    <text evidence="2">The sequence shown here is derived from an EMBL/GenBank/DDBJ whole genome shotgun (WGS) entry which is preliminary data.</text>
</comment>
<reference evidence="2 3" key="1">
    <citation type="journal article" date="2020" name="IScience">
        <title>Genome Sequencing of the Endangered Kingdonia uniflora (Circaeasteraceae, Ranunculales) Reveals Potential Mechanisms of Evolutionary Specialization.</title>
        <authorList>
            <person name="Sun Y."/>
            <person name="Deng T."/>
            <person name="Zhang A."/>
            <person name="Moore M.J."/>
            <person name="Landis J.B."/>
            <person name="Lin N."/>
            <person name="Zhang H."/>
            <person name="Zhang X."/>
            <person name="Huang J."/>
            <person name="Zhang X."/>
            <person name="Sun H."/>
            <person name="Wang H."/>
        </authorList>
    </citation>
    <scope>NUCLEOTIDE SEQUENCE [LARGE SCALE GENOMIC DNA]</scope>
    <source>
        <strain evidence="2">TB1705</strain>
        <tissue evidence="2">Leaf</tissue>
    </source>
</reference>
<dbReference type="OrthoDB" id="642536at2759"/>
<gene>
    <name evidence="2" type="ORF">GIB67_008231</name>
</gene>
<organism evidence="2 3">
    <name type="scientific">Kingdonia uniflora</name>
    <dbReference type="NCBI Taxonomy" id="39325"/>
    <lineage>
        <taxon>Eukaryota</taxon>
        <taxon>Viridiplantae</taxon>
        <taxon>Streptophyta</taxon>
        <taxon>Embryophyta</taxon>
        <taxon>Tracheophyta</taxon>
        <taxon>Spermatophyta</taxon>
        <taxon>Magnoliopsida</taxon>
        <taxon>Ranunculales</taxon>
        <taxon>Circaeasteraceae</taxon>
        <taxon>Kingdonia</taxon>
    </lineage>
</organism>
<dbReference type="Pfam" id="PF03478">
    <property type="entry name" value="Beta-prop_KIB1-4"/>
    <property type="match status" value="2"/>
</dbReference>
<keyword evidence="3" id="KW-1185">Reference proteome</keyword>
<feature type="domain" description="KIB1-4 beta-propeller" evidence="1">
    <location>
        <begin position="35"/>
        <end position="186"/>
    </location>
</feature>
<dbReference type="InterPro" id="IPR005174">
    <property type="entry name" value="KIB1-4_b-propeller"/>
</dbReference>
<evidence type="ECO:0000313" key="3">
    <source>
        <dbReference type="Proteomes" id="UP000541444"/>
    </source>
</evidence>
<protein>
    <recommendedName>
        <fullName evidence="1">KIB1-4 beta-propeller domain-containing protein</fullName>
    </recommendedName>
</protein>
<evidence type="ECO:0000259" key="1">
    <source>
        <dbReference type="Pfam" id="PF03478"/>
    </source>
</evidence>
<evidence type="ECO:0000313" key="2">
    <source>
        <dbReference type="EMBL" id="KAF6162102.1"/>
    </source>
</evidence>
<dbReference type="InterPro" id="IPR050942">
    <property type="entry name" value="F-box_BR-signaling"/>
</dbReference>
<sequence length="300" mass="33486">MATQEKNNSSIVVPSKFPWLMLVETEDQVAETRSFFGLCDGNVFQLNLPEACSGKKCGGSHGWLITKGLDLEINVLNPLTRTQIRLPPITAFLNKFHLEHFKEYGYSPEDFRDVFINKVVLSSTPSDSHDFAVMVIFGRTSNLAFTKSGDESWTDVEAPTRSFDDVTCYKGQFYAVDCHGTVVYWDEHDVTSGKPVFRTIGFKLFKLDESAHWVEVNSLTEDEAVFLGTNTSVSVSISDFPGCKGSCIYFRDDNMDFYDSNGGGGKDMGVFSFKDNTIEAHYSGQSLSLYSPPVWIVPSN</sequence>
<feature type="domain" description="KIB1-4 beta-propeller" evidence="1">
    <location>
        <begin position="197"/>
        <end position="272"/>
    </location>
</feature>
<accession>A0A7J7N4Y5</accession>
<dbReference type="EMBL" id="JACGCM010001055">
    <property type="protein sequence ID" value="KAF6162102.1"/>
    <property type="molecule type" value="Genomic_DNA"/>
</dbReference>
<dbReference type="PANTHER" id="PTHR44259">
    <property type="entry name" value="OS07G0183000 PROTEIN-RELATED"/>
    <property type="match status" value="1"/>
</dbReference>
<dbReference type="Proteomes" id="UP000541444">
    <property type="component" value="Unassembled WGS sequence"/>
</dbReference>
<dbReference type="PANTHER" id="PTHR44259:SF114">
    <property type="entry name" value="OS06G0707300 PROTEIN"/>
    <property type="match status" value="1"/>
</dbReference>
<name>A0A7J7N4Y5_9MAGN</name>
<proteinExistence type="predicted"/>